<dbReference type="Gene3D" id="1.50.10.100">
    <property type="entry name" value="Chondroitin AC/alginate lyase"/>
    <property type="match status" value="1"/>
</dbReference>
<evidence type="ECO:0000259" key="7">
    <source>
        <dbReference type="Pfam" id="PF07940"/>
    </source>
</evidence>
<evidence type="ECO:0000256" key="3">
    <source>
        <dbReference type="ARBA" id="ARBA00023001"/>
    </source>
</evidence>
<evidence type="ECO:0000256" key="5">
    <source>
        <dbReference type="ARBA" id="ARBA00023326"/>
    </source>
</evidence>
<dbReference type="GO" id="GO:0030245">
    <property type="term" value="P:cellulose catabolic process"/>
    <property type="evidence" value="ECO:0007669"/>
    <property type="project" value="UniProtKB-KW"/>
</dbReference>
<comment type="caution">
    <text evidence="9">The sequence shown here is derived from an EMBL/GenBank/DDBJ whole genome shotgun (WGS) entry which is preliminary data.</text>
</comment>
<keyword evidence="3" id="KW-0136">Cellulose degradation</keyword>
<dbReference type="InterPro" id="IPR013783">
    <property type="entry name" value="Ig-like_fold"/>
</dbReference>
<dbReference type="Gene3D" id="2.60.120.260">
    <property type="entry name" value="Galactose-binding domain-like"/>
    <property type="match status" value="1"/>
</dbReference>
<gene>
    <name evidence="9" type="ORF">FE784_17510</name>
</gene>
<evidence type="ECO:0008006" key="11">
    <source>
        <dbReference type="Google" id="ProtNLM"/>
    </source>
</evidence>
<name>A0A5C4T7D7_9BACL</name>
<dbReference type="SUPFAM" id="SSF81296">
    <property type="entry name" value="E set domains"/>
    <property type="match status" value="1"/>
</dbReference>
<proteinExistence type="predicted"/>
<dbReference type="Gene3D" id="2.60.40.10">
    <property type="entry name" value="Immunoglobulins"/>
    <property type="match status" value="2"/>
</dbReference>
<dbReference type="InterPro" id="IPR012480">
    <property type="entry name" value="Hepar_II_III_C"/>
</dbReference>
<dbReference type="InterPro" id="IPR008929">
    <property type="entry name" value="Chondroitin_lyas"/>
</dbReference>
<feature type="domain" description="Carbohydrate binding X2" evidence="6">
    <location>
        <begin position="198"/>
        <end position="278"/>
    </location>
</feature>
<dbReference type="InterPro" id="IPR054470">
    <property type="entry name" value="FIMAH_dom"/>
</dbReference>
<dbReference type="GO" id="GO:0030313">
    <property type="term" value="C:cell envelope"/>
    <property type="evidence" value="ECO:0007669"/>
    <property type="project" value="UniProtKB-SubCell"/>
</dbReference>
<keyword evidence="5" id="KW-0624">Polysaccharide degradation</keyword>
<evidence type="ECO:0000256" key="4">
    <source>
        <dbReference type="ARBA" id="ARBA00023277"/>
    </source>
</evidence>
<evidence type="ECO:0000313" key="9">
    <source>
        <dbReference type="EMBL" id="TNJ64993.1"/>
    </source>
</evidence>
<feature type="domain" description="Heparinase II/III-like C-terminal" evidence="7">
    <location>
        <begin position="923"/>
        <end position="1048"/>
    </location>
</feature>
<feature type="domain" description="FIMAH" evidence="8">
    <location>
        <begin position="1394"/>
        <end position="1475"/>
    </location>
</feature>
<comment type="subcellular location">
    <subcellularLocation>
        <location evidence="1">Cell envelope</location>
    </subcellularLocation>
</comment>
<dbReference type="EMBL" id="VDCQ01000023">
    <property type="protein sequence ID" value="TNJ64993.1"/>
    <property type="molecule type" value="Genomic_DNA"/>
</dbReference>
<keyword evidence="2" id="KW-0732">Signal</keyword>
<dbReference type="RefSeq" id="WP_139603523.1">
    <property type="nucleotide sequence ID" value="NZ_VDCQ01000023.1"/>
</dbReference>
<dbReference type="SUPFAM" id="SSF48230">
    <property type="entry name" value="Chondroitin AC/alginate lyase"/>
    <property type="match status" value="1"/>
</dbReference>
<keyword evidence="10" id="KW-1185">Reference proteome</keyword>
<dbReference type="Proteomes" id="UP000307943">
    <property type="component" value="Unassembled WGS sequence"/>
</dbReference>
<evidence type="ECO:0000259" key="6">
    <source>
        <dbReference type="Pfam" id="PF03442"/>
    </source>
</evidence>
<dbReference type="PROSITE" id="PS51257">
    <property type="entry name" value="PROKAR_LIPOPROTEIN"/>
    <property type="match status" value="1"/>
</dbReference>
<evidence type="ECO:0000259" key="8">
    <source>
        <dbReference type="Pfam" id="PF22888"/>
    </source>
</evidence>
<dbReference type="InterPro" id="IPR014756">
    <property type="entry name" value="Ig_E-set"/>
</dbReference>
<dbReference type="Gene3D" id="2.70.98.70">
    <property type="match status" value="1"/>
</dbReference>
<dbReference type="Pfam" id="PF07940">
    <property type="entry name" value="Hepar_II_III_C"/>
    <property type="match status" value="1"/>
</dbReference>
<evidence type="ECO:0000256" key="2">
    <source>
        <dbReference type="ARBA" id="ARBA00022729"/>
    </source>
</evidence>
<keyword evidence="4" id="KW-0119">Carbohydrate metabolism</keyword>
<feature type="domain" description="Carbohydrate binding X2" evidence="6">
    <location>
        <begin position="293"/>
        <end position="372"/>
    </location>
</feature>
<reference evidence="9 10" key="1">
    <citation type="submission" date="2019-05" db="EMBL/GenBank/DDBJ databases">
        <title>We sequenced the genome of Paenibacillus hemerocallicola KCTC 33185 for further insight into its adaptation and study the phylogeny of Paenibacillus.</title>
        <authorList>
            <person name="Narsing Rao M.P."/>
        </authorList>
    </citation>
    <scope>NUCLEOTIDE SEQUENCE [LARGE SCALE GENOMIC DNA]</scope>
    <source>
        <strain evidence="9 10">KCTC 33185</strain>
    </source>
</reference>
<dbReference type="Pfam" id="PF22888">
    <property type="entry name" value="FIMAH"/>
    <property type="match status" value="1"/>
</dbReference>
<dbReference type="Pfam" id="PF03442">
    <property type="entry name" value="CBM_X2"/>
    <property type="match status" value="2"/>
</dbReference>
<organism evidence="9 10">
    <name type="scientific">Paenibacillus hemerocallicola</name>
    <dbReference type="NCBI Taxonomy" id="1172614"/>
    <lineage>
        <taxon>Bacteria</taxon>
        <taxon>Bacillati</taxon>
        <taxon>Bacillota</taxon>
        <taxon>Bacilli</taxon>
        <taxon>Bacillales</taxon>
        <taxon>Paenibacillaceae</taxon>
        <taxon>Paenibacillus</taxon>
    </lineage>
</organism>
<dbReference type="GO" id="GO:0016829">
    <property type="term" value="F:lyase activity"/>
    <property type="evidence" value="ECO:0007669"/>
    <property type="project" value="InterPro"/>
</dbReference>
<evidence type="ECO:0000313" key="10">
    <source>
        <dbReference type="Proteomes" id="UP000307943"/>
    </source>
</evidence>
<dbReference type="InterPro" id="IPR005102">
    <property type="entry name" value="Carbo-bd_X2"/>
</dbReference>
<dbReference type="OrthoDB" id="9772435at2"/>
<sequence>MLGRTGWIRKGPLGAMPAMAALLVICLLFGCFPVYASAAGEENLVKNPGFENGSAGPGDWSRGAAGTWEWDGTVSRSGSRSAKLTTQGSTDIAFFSQQYIPVQAGRLYELGSYYKPQNVTGRAFILLAWYSAPNASGFISQKLLDVDRSVADWSKAVMQEYAPANAAYAHVAVHMRGGAGTILYDDVSLHRVIRQSAIDPTEAVFDKNVQRREDIAVQVTANGNSLEAIRFGSDVLQPATDYETANGRVVLKKEYLSQLPDEMAALSFSFNEAGDRQLKLTVIDSTYLSIPSLQYYKHVPTPQPVTVTLSAYAPLLTGLRLDGNPLTEGEAYSVSGSGKEVAFKETYLTALTPQTYVVRFEFANGFAASMTVTVREIRNSKTRSTIYTPDKVQAARSNAATYGWAGGLRDAAVARAEAYFQSPGYAAEGYDFLWKTIPPQTLPRSYAVNEKMGSPVTGKDIDRFGAYPYRGDPINQPWKIVDPSSGYTFPTNDFGAYYKSGLDDGGIFRPELADRSLLVNTLYPEKGPLWGVDDGFGWVDAGGNRYTFIAYYVHRFVWYGEGNAFVVDALRSMRDAYLYTGEAKYARAGLVLLDRIADVYPSLDTSVYKVDYLHNGAEGKGKAVGAIWETFLTKEMLRAYDAFFPARNDPQLVIYLQQKAAEHGLDNPKNNGAAIALNIEDGIVRQTYPGVRSGTVLGNTGMHQSALAMAAVVLDTLPETKEWLDFTFKAGGALYNPARVTGGNVLPSLVNRVDRDGHADEASPEYNSYWLDQYRTTADILQGYDLYPGADLYENAKFKTMFGSHLPLVLSDRYMPTIGDSGRTGNPAVWLNIEHFVKAFKAFGDPEFAQAAYFLNGNSTAGIHEDIFSTDPESVSTEIAAAIATHGTLNPDSTNLTGYGFTALRDGVGTEQTLRDLWMYYGRTIYHGHRDTLNIGLHAFGLDLSPDLGYPEFTDSKDMHRFQWVRNTVSHNTVVVDRSQQQPQWVSTPLHFDDGDRVKLIDVRASDVYPQTETYRRTTATIKVDDEHSYSVDLFRIKGGNDHHFSFHGAEGPVTAEGLSLAAQPTGTYAGPNVAYGQRVDSVDGTGYMGSGFHYLKRVERDEAPAGKFSVEWSVYDTWNVYGQGAGAPTDVRLRLTMLGQYDDVALADGVPPQNKPGNPETLRYLIAHRNGQNLDSLFASVIEPYKGTRYIQSISPAQVKANGVLATGTEVAAVKVTLTNGRTDYIVNALNPGIEYTVDDKLTFRGFFGVLSEREGEPEYGYMHGGTLLRASHEALIQSDRAYVEGEVADFTKPLSFENEIAVEVDEPIREGELQERAHIYVENDGARNAVYEIKQVRPGEGGVYALSIGDKTLIRQYANDAELSSGYVYDIAEGASFRIPLTATWISPALLLDGMRERIGNEASSGHMSGVFADQLLYRLNVIGLLAGQGASATAIAYMRDFLAYIGDPSVRLQGLISGAAAAALEAAADMYISKP</sequence>
<accession>A0A5C4T7D7</accession>
<evidence type="ECO:0000256" key="1">
    <source>
        <dbReference type="ARBA" id="ARBA00004196"/>
    </source>
</evidence>
<protein>
    <recommendedName>
        <fullName evidence="11">Heparinase II/III-like protein</fullName>
    </recommendedName>
</protein>